<keyword evidence="1" id="KW-0175">Coiled coil</keyword>
<evidence type="ECO:0000256" key="2">
    <source>
        <dbReference type="SAM" id="MobiDB-lite"/>
    </source>
</evidence>
<gene>
    <name evidence="3" type="ORF">AALO_G00108480</name>
</gene>
<accession>A0AAV6GSM3</accession>
<reference evidence="3" key="1">
    <citation type="submission" date="2020-10" db="EMBL/GenBank/DDBJ databases">
        <title>Chromosome-scale genome assembly of the Allis shad, Alosa alosa.</title>
        <authorList>
            <person name="Margot Z."/>
            <person name="Christophe K."/>
            <person name="Cabau C."/>
            <person name="Louis A."/>
            <person name="Berthelot C."/>
            <person name="Parey E."/>
            <person name="Roest Crollius H."/>
            <person name="Montfort J."/>
            <person name="Robinson-Rechavi M."/>
            <person name="Bucao C."/>
            <person name="Bouchez O."/>
            <person name="Gislard M."/>
            <person name="Lluch J."/>
            <person name="Milhes M."/>
            <person name="Lampietro C."/>
            <person name="Lopez Roques C."/>
            <person name="Donnadieu C."/>
            <person name="Braasch I."/>
            <person name="Desvignes T."/>
            <person name="Postlethwait J."/>
            <person name="Bobe J."/>
            <person name="Guiguen Y."/>
        </authorList>
    </citation>
    <scope>NUCLEOTIDE SEQUENCE</scope>
    <source>
        <strain evidence="3">M-15738</strain>
        <tissue evidence="3">Blood</tissue>
    </source>
</reference>
<feature type="coiled-coil region" evidence="1">
    <location>
        <begin position="66"/>
        <end position="100"/>
    </location>
</feature>
<evidence type="ECO:0000313" key="3">
    <source>
        <dbReference type="EMBL" id="KAG5276680.1"/>
    </source>
</evidence>
<protein>
    <submittedName>
        <fullName evidence="3">Uncharacterized protein</fullName>
    </submittedName>
</protein>
<sequence>MSSQQQMAEKKSKKRCAAAAASTAVQTTPQAQPDPEVTALLETLMSRTEKVLVETESLRDYSTHNTGELTRLLAELSAENRALREKYRALACEMQDAMEVMEGLRDTQYAQDSKTRQARKLSRQF</sequence>
<comment type="caution">
    <text evidence="3">The sequence shown here is derived from an EMBL/GenBank/DDBJ whole genome shotgun (WGS) entry which is preliminary data.</text>
</comment>
<evidence type="ECO:0000256" key="1">
    <source>
        <dbReference type="SAM" id="Coils"/>
    </source>
</evidence>
<name>A0AAV6GSM3_9TELE</name>
<dbReference type="AlphaFoldDB" id="A0AAV6GSM3"/>
<feature type="region of interest" description="Disordered" evidence="2">
    <location>
        <begin position="1"/>
        <end position="34"/>
    </location>
</feature>
<dbReference type="EMBL" id="JADWDJ010000008">
    <property type="protein sequence ID" value="KAG5276680.1"/>
    <property type="molecule type" value="Genomic_DNA"/>
</dbReference>
<evidence type="ECO:0000313" key="4">
    <source>
        <dbReference type="Proteomes" id="UP000823561"/>
    </source>
</evidence>
<feature type="compositionally biased region" description="Low complexity" evidence="2">
    <location>
        <begin position="17"/>
        <end position="34"/>
    </location>
</feature>
<keyword evidence="4" id="KW-1185">Reference proteome</keyword>
<proteinExistence type="predicted"/>
<dbReference type="Proteomes" id="UP000823561">
    <property type="component" value="Chromosome 8"/>
</dbReference>
<organism evidence="3 4">
    <name type="scientific">Alosa alosa</name>
    <name type="common">allis shad</name>
    <dbReference type="NCBI Taxonomy" id="278164"/>
    <lineage>
        <taxon>Eukaryota</taxon>
        <taxon>Metazoa</taxon>
        <taxon>Chordata</taxon>
        <taxon>Craniata</taxon>
        <taxon>Vertebrata</taxon>
        <taxon>Euteleostomi</taxon>
        <taxon>Actinopterygii</taxon>
        <taxon>Neopterygii</taxon>
        <taxon>Teleostei</taxon>
        <taxon>Clupei</taxon>
        <taxon>Clupeiformes</taxon>
        <taxon>Clupeoidei</taxon>
        <taxon>Clupeidae</taxon>
        <taxon>Alosa</taxon>
    </lineage>
</organism>